<evidence type="ECO:0000259" key="2">
    <source>
        <dbReference type="Pfam" id="PF13239"/>
    </source>
</evidence>
<feature type="transmembrane region" description="Helical" evidence="1">
    <location>
        <begin position="20"/>
        <end position="40"/>
    </location>
</feature>
<proteinExistence type="predicted"/>
<evidence type="ECO:0000313" key="3">
    <source>
        <dbReference type="EMBL" id="TDO26743.1"/>
    </source>
</evidence>
<gene>
    <name evidence="3" type="ORF">BC659_2053</name>
</gene>
<dbReference type="EMBL" id="SNWP01000011">
    <property type="protein sequence ID" value="TDO26743.1"/>
    <property type="molecule type" value="Genomic_DNA"/>
</dbReference>
<keyword evidence="1" id="KW-1133">Transmembrane helix</keyword>
<evidence type="ECO:0000256" key="1">
    <source>
        <dbReference type="SAM" id="Phobius"/>
    </source>
</evidence>
<organism evidence="3 4">
    <name type="scientific">Sediminibacterium goheungense</name>
    <dbReference type="NCBI Taxonomy" id="1086393"/>
    <lineage>
        <taxon>Bacteria</taxon>
        <taxon>Pseudomonadati</taxon>
        <taxon>Bacteroidota</taxon>
        <taxon>Chitinophagia</taxon>
        <taxon>Chitinophagales</taxon>
        <taxon>Chitinophagaceae</taxon>
        <taxon>Sediminibacterium</taxon>
    </lineage>
</organism>
<protein>
    <submittedName>
        <fullName evidence="3">2TM domain-containing protein</fullName>
    </submittedName>
</protein>
<reference evidence="3 4" key="1">
    <citation type="submission" date="2019-03" db="EMBL/GenBank/DDBJ databases">
        <title>Genomic Encyclopedia of Archaeal and Bacterial Type Strains, Phase II (KMG-II): from individual species to whole genera.</title>
        <authorList>
            <person name="Goeker M."/>
        </authorList>
    </citation>
    <scope>NUCLEOTIDE SEQUENCE [LARGE SCALE GENOMIC DNA]</scope>
    <source>
        <strain evidence="3 4">DSM 28323</strain>
    </source>
</reference>
<feature type="domain" description="2TM" evidence="2">
    <location>
        <begin position="15"/>
        <end position="86"/>
    </location>
</feature>
<accession>A0A4R6IVP4</accession>
<dbReference type="Proteomes" id="UP000295741">
    <property type="component" value="Unassembled WGS sequence"/>
</dbReference>
<dbReference type="AlphaFoldDB" id="A0A4R6IVP4"/>
<keyword evidence="1" id="KW-0472">Membrane</keyword>
<dbReference type="RefSeq" id="WP_133474622.1">
    <property type="nucleotide sequence ID" value="NZ_SNWP01000011.1"/>
</dbReference>
<evidence type="ECO:0000313" key="4">
    <source>
        <dbReference type="Proteomes" id="UP000295741"/>
    </source>
</evidence>
<keyword evidence="1" id="KW-0812">Transmembrane</keyword>
<sequence>MNNEQRDEQLWQIAKARASFKWGLLSYFVVNAFLVLIWFFSPSENGRHHYFWPIWPILGWGVGLAFHYFSAYHGNKFLTAADEYEKLKNKKG</sequence>
<keyword evidence="4" id="KW-1185">Reference proteome</keyword>
<feature type="transmembrane region" description="Helical" evidence="1">
    <location>
        <begin position="52"/>
        <end position="69"/>
    </location>
</feature>
<dbReference type="OrthoDB" id="8965954at2"/>
<name>A0A4R6IVP4_9BACT</name>
<comment type="caution">
    <text evidence="3">The sequence shown here is derived from an EMBL/GenBank/DDBJ whole genome shotgun (WGS) entry which is preliminary data.</text>
</comment>
<dbReference type="InterPro" id="IPR025698">
    <property type="entry name" value="2TM_dom"/>
</dbReference>
<dbReference type="Pfam" id="PF13239">
    <property type="entry name" value="2TM"/>
    <property type="match status" value="1"/>
</dbReference>